<dbReference type="SUPFAM" id="SSF55874">
    <property type="entry name" value="ATPase domain of HSP90 chaperone/DNA topoisomerase II/histidine kinase"/>
    <property type="match status" value="1"/>
</dbReference>
<dbReference type="Gene3D" id="1.20.5.1930">
    <property type="match status" value="1"/>
</dbReference>
<dbReference type="CDD" id="cd16917">
    <property type="entry name" value="HATPase_UhpB-NarQ-NarX-like"/>
    <property type="match status" value="1"/>
</dbReference>
<evidence type="ECO:0000313" key="8">
    <source>
        <dbReference type="Proteomes" id="UP001500731"/>
    </source>
</evidence>
<evidence type="ECO:0000256" key="1">
    <source>
        <dbReference type="ARBA" id="ARBA00022679"/>
    </source>
</evidence>
<dbReference type="InterPro" id="IPR036890">
    <property type="entry name" value="HATPase_C_sf"/>
</dbReference>
<gene>
    <name evidence="7" type="ORF">GCM10023171_08550</name>
</gene>
<dbReference type="InterPro" id="IPR050482">
    <property type="entry name" value="Sensor_HK_TwoCompSys"/>
</dbReference>
<evidence type="ECO:0000256" key="2">
    <source>
        <dbReference type="ARBA" id="ARBA00022777"/>
    </source>
</evidence>
<evidence type="ECO:0000259" key="6">
    <source>
        <dbReference type="Pfam" id="PF07730"/>
    </source>
</evidence>
<reference evidence="8" key="1">
    <citation type="journal article" date="2019" name="Int. J. Syst. Evol. Microbiol.">
        <title>The Global Catalogue of Microorganisms (GCM) 10K type strain sequencing project: providing services to taxonomists for standard genome sequencing and annotation.</title>
        <authorList>
            <consortium name="The Broad Institute Genomics Platform"/>
            <consortium name="The Broad Institute Genome Sequencing Center for Infectious Disease"/>
            <person name="Wu L."/>
            <person name="Ma J."/>
        </authorList>
    </citation>
    <scope>NUCLEOTIDE SEQUENCE [LARGE SCALE GENOMIC DNA]</scope>
    <source>
        <strain evidence="8">JCM 17839</strain>
    </source>
</reference>
<dbReference type="PANTHER" id="PTHR24421:SF63">
    <property type="entry name" value="SENSOR HISTIDINE KINASE DESK"/>
    <property type="match status" value="1"/>
</dbReference>
<proteinExistence type="predicted"/>
<feature type="region of interest" description="Disordered" evidence="4">
    <location>
        <begin position="363"/>
        <end position="384"/>
    </location>
</feature>
<evidence type="ECO:0000256" key="5">
    <source>
        <dbReference type="SAM" id="Phobius"/>
    </source>
</evidence>
<dbReference type="Pfam" id="PF07730">
    <property type="entry name" value="HisKA_3"/>
    <property type="match status" value="1"/>
</dbReference>
<evidence type="ECO:0000256" key="3">
    <source>
        <dbReference type="ARBA" id="ARBA00023012"/>
    </source>
</evidence>
<evidence type="ECO:0000313" key="7">
    <source>
        <dbReference type="EMBL" id="GAA4480936.1"/>
    </source>
</evidence>
<comment type="caution">
    <text evidence="7">The sequence shown here is derived from an EMBL/GenBank/DDBJ whole genome shotgun (WGS) entry which is preliminary data.</text>
</comment>
<feature type="transmembrane region" description="Helical" evidence="5">
    <location>
        <begin position="121"/>
        <end position="147"/>
    </location>
</feature>
<protein>
    <submittedName>
        <fullName evidence="7">Sensor histidine kinase</fullName>
    </submittedName>
</protein>
<dbReference type="EMBL" id="BAABGP010000005">
    <property type="protein sequence ID" value="GAA4480936.1"/>
    <property type="molecule type" value="Genomic_DNA"/>
</dbReference>
<feature type="transmembrane region" description="Helical" evidence="5">
    <location>
        <begin position="87"/>
        <end position="109"/>
    </location>
</feature>
<keyword evidence="5" id="KW-1133">Transmembrane helix</keyword>
<keyword evidence="2 7" id="KW-0418">Kinase</keyword>
<dbReference type="InterPro" id="IPR011712">
    <property type="entry name" value="Sig_transdc_His_kin_sub3_dim/P"/>
</dbReference>
<sequence>MTGGTREEQGVTASAARPARRGFTFGIQEGGFRDAPSLEGLRWWARLRLSLTSPGAKRWYPGALLSQAFAIGFVMVPILLQTPTPAAWLWAGGILVYGALFTVSFPVSVALPRGWQWTPPAALLLLSVPFLAVLGPDLTGLWVYVAVSAALCLGGGGRAMIVILALAIAAFAVSAWMSLMEPSSTPPWAMPLIIMSIGTLMAAFTRNLQTLQQLRHTRDELAAVAVEEERNRVARDMHDILGHSLSAIALKADLAAKLADRDPQAAAAEIREVQTLARATLSDMRAVVSGYRQVRIASELASLRTLLPAAGITPHLPMTTDEVPERNRELFGWALREAATNVIRHANATECWVSLAADRITIEDDGTGPAARGPDTDGRPGTGLHGLAERAADAGGALRIGRSRRGGFLLEVTA</sequence>
<accession>A0ABP8P5G6</accession>
<keyword evidence="5" id="KW-0812">Transmembrane</keyword>
<dbReference type="GO" id="GO:0016301">
    <property type="term" value="F:kinase activity"/>
    <property type="evidence" value="ECO:0007669"/>
    <property type="project" value="UniProtKB-KW"/>
</dbReference>
<keyword evidence="5" id="KW-0472">Membrane</keyword>
<name>A0ABP8P5G6_9MICO</name>
<feature type="domain" description="Signal transduction histidine kinase subgroup 3 dimerisation and phosphoacceptor" evidence="6">
    <location>
        <begin position="229"/>
        <end position="293"/>
    </location>
</feature>
<feature type="transmembrane region" description="Helical" evidence="5">
    <location>
        <begin position="159"/>
        <end position="176"/>
    </location>
</feature>
<organism evidence="7 8">
    <name type="scientific">Microbacterium panaciterrae</name>
    <dbReference type="NCBI Taxonomy" id="985759"/>
    <lineage>
        <taxon>Bacteria</taxon>
        <taxon>Bacillati</taxon>
        <taxon>Actinomycetota</taxon>
        <taxon>Actinomycetes</taxon>
        <taxon>Micrococcales</taxon>
        <taxon>Microbacteriaceae</taxon>
        <taxon>Microbacterium</taxon>
    </lineage>
</organism>
<keyword evidence="8" id="KW-1185">Reference proteome</keyword>
<dbReference type="PANTHER" id="PTHR24421">
    <property type="entry name" value="NITRATE/NITRITE SENSOR PROTEIN NARX-RELATED"/>
    <property type="match status" value="1"/>
</dbReference>
<feature type="transmembrane region" description="Helical" evidence="5">
    <location>
        <begin position="59"/>
        <end position="80"/>
    </location>
</feature>
<dbReference type="Gene3D" id="3.30.565.10">
    <property type="entry name" value="Histidine kinase-like ATPase, C-terminal domain"/>
    <property type="match status" value="1"/>
</dbReference>
<keyword evidence="1" id="KW-0808">Transferase</keyword>
<evidence type="ECO:0000256" key="4">
    <source>
        <dbReference type="SAM" id="MobiDB-lite"/>
    </source>
</evidence>
<keyword evidence="3" id="KW-0902">Two-component regulatory system</keyword>
<dbReference type="Proteomes" id="UP001500731">
    <property type="component" value="Unassembled WGS sequence"/>
</dbReference>
<feature type="transmembrane region" description="Helical" evidence="5">
    <location>
        <begin position="188"/>
        <end position="208"/>
    </location>
</feature>